<proteinExistence type="predicted"/>
<feature type="transmembrane region" description="Helical" evidence="1">
    <location>
        <begin position="54"/>
        <end position="77"/>
    </location>
</feature>
<reference evidence="2 3" key="1">
    <citation type="submission" date="2019-05" db="EMBL/GenBank/DDBJ databases">
        <title>Nakamurella sp. N5BH11, whole genome shotgun sequence.</title>
        <authorList>
            <person name="Tuo L."/>
        </authorList>
    </citation>
    <scope>NUCLEOTIDE SEQUENCE [LARGE SCALE GENOMIC DNA]</scope>
    <source>
        <strain evidence="2 3">N5BH11</strain>
    </source>
</reference>
<dbReference type="Proteomes" id="UP000306985">
    <property type="component" value="Unassembled WGS sequence"/>
</dbReference>
<protein>
    <submittedName>
        <fullName evidence="2">Uncharacterized protein</fullName>
    </submittedName>
</protein>
<dbReference type="EMBL" id="SZZH01000001">
    <property type="protein sequence ID" value="TKV61012.1"/>
    <property type="molecule type" value="Genomic_DNA"/>
</dbReference>
<evidence type="ECO:0000313" key="3">
    <source>
        <dbReference type="Proteomes" id="UP000306985"/>
    </source>
</evidence>
<keyword evidence="3" id="KW-1185">Reference proteome</keyword>
<feature type="transmembrane region" description="Helical" evidence="1">
    <location>
        <begin position="83"/>
        <end position="102"/>
    </location>
</feature>
<accession>A0A4U6QLI7</accession>
<gene>
    <name evidence="2" type="ORF">FDO65_05010</name>
</gene>
<name>A0A4U6QLI7_9ACTN</name>
<evidence type="ECO:0000256" key="1">
    <source>
        <dbReference type="SAM" id="Phobius"/>
    </source>
</evidence>
<keyword evidence="1" id="KW-0472">Membrane</keyword>
<sequence>MSDADADLTGQQAGAFRIGGVVLVVVGLCWMVVDPLLRKFQPLRWGGPNIGGGFLLIAANATVTAGAVVTGAASAVRPPQWNSMTRIGLAVVAALAFVYLLLRAL</sequence>
<keyword evidence="1" id="KW-0812">Transmembrane</keyword>
<keyword evidence="1" id="KW-1133">Transmembrane helix</keyword>
<dbReference type="RefSeq" id="WP_137448315.1">
    <property type="nucleotide sequence ID" value="NZ_SZZH01000001.1"/>
</dbReference>
<organism evidence="2 3">
    <name type="scientific">Nakamurella flava</name>
    <dbReference type="NCBI Taxonomy" id="2576308"/>
    <lineage>
        <taxon>Bacteria</taxon>
        <taxon>Bacillati</taxon>
        <taxon>Actinomycetota</taxon>
        <taxon>Actinomycetes</taxon>
        <taxon>Nakamurellales</taxon>
        <taxon>Nakamurellaceae</taxon>
        <taxon>Nakamurella</taxon>
    </lineage>
</organism>
<evidence type="ECO:0000313" key="2">
    <source>
        <dbReference type="EMBL" id="TKV61012.1"/>
    </source>
</evidence>
<dbReference type="AlphaFoldDB" id="A0A4U6QLI7"/>
<comment type="caution">
    <text evidence="2">The sequence shown here is derived from an EMBL/GenBank/DDBJ whole genome shotgun (WGS) entry which is preliminary data.</text>
</comment>
<feature type="transmembrane region" description="Helical" evidence="1">
    <location>
        <begin position="15"/>
        <end position="33"/>
    </location>
</feature>